<dbReference type="Pfam" id="PF00392">
    <property type="entry name" value="GntR"/>
    <property type="match status" value="1"/>
</dbReference>
<dbReference type="GO" id="GO:0003700">
    <property type="term" value="F:DNA-binding transcription factor activity"/>
    <property type="evidence" value="ECO:0007669"/>
    <property type="project" value="InterPro"/>
</dbReference>
<dbReference type="CDD" id="cd07377">
    <property type="entry name" value="WHTH_GntR"/>
    <property type="match status" value="1"/>
</dbReference>
<dbReference type="RefSeq" id="WP_123337919.1">
    <property type="nucleotide sequence ID" value="NZ_JALQCW010000051.1"/>
</dbReference>
<dbReference type="GO" id="GO:0030170">
    <property type="term" value="F:pyridoxal phosphate binding"/>
    <property type="evidence" value="ECO:0007669"/>
    <property type="project" value="InterPro"/>
</dbReference>
<evidence type="ECO:0000313" key="7">
    <source>
        <dbReference type="EMBL" id="MCK9799791.1"/>
    </source>
</evidence>
<reference evidence="7 8" key="1">
    <citation type="journal article" date="2022" name="Int. J. Syst. Evol. Microbiol.">
        <title>Pseudomonas aegrilactucae sp. nov. and Pseudomonas morbosilactucae sp. nov., pathogens causing bacterial rot of lettuce in Japan.</title>
        <authorList>
            <person name="Sawada H."/>
            <person name="Fujikawa T."/>
            <person name="Satou M."/>
        </authorList>
    </citation>
    <scope>NUCLEOTIDE SEQUENCE [LARGE SCALE GENOMIC DNA]</scope>
    <source>
        <strain evidence="7 8">MAFF 302030</strain>
    </source>
</reference>
<dbReference type="PROSITE" id="PS50949">
    <property type="entry name" value="HTH_GNTR"/>
    <property type="match status" value="1"/>
</dbReference>
<keyword evidence="7" id="KW-0808">Transferase</keyword>
<organism evidence="7 8">
    <name type="scientific">Pseudomonas morbosilactucae</name>
    <dbReference type="NCBI Taxonomy" id="2938197"/>
    <lineage>
        <taxon>Bacteria</taxon>
        <taxon>Pseudomonadati</taxon>
        <taxon>Pseudomonadota</taxon>
        <taxon>Gammaproteobacteria</taxon>
        <taxon>Pseudomonadales</taxon>
        <taxon>Pseudomonadaceae</taxon>
        <taxon>Pseudomonas</taxon>
    </lineage>
</organism>
<dbReference type="Gene3D" id="1.10.10.10">
    <property type="entry name" value="Winged helix-like DNA-binding domain superfamily/Winged helix DNA-binding domain"/>
    <property type="match status" value="1"/>
</dbReference>
<dbReference type="InterPro" id="IPR051446">
    <property type="entry name" value="HTH_trans_reg/aminotransferase"/>
</dbReference>
<gene>
    <name evidence="7" type="ORF">M1B34_19290</name>
</gene>
<dbReference type="Gene3D" id="3.40.640.10">
    <property type="entry name" value="Type I PLP-dependent aspartate aminotransferase-like (Major domain)"/>
    <property type="match status" value="1"/>
</dbReference>
<dbReference type="SUPFAM" id="SSF53383">
    <property type="entry name" value="PLP-dependent transferases"/>
    <property type="match status" value="1"/>
</dbReference>
<dbReference type="Pfam" id="PF00155">
    <property type="entry name" value="Aminotran_1_2"/>
    <property type="match status" value="1"/>
</dbReference>
<dbReference type="SUPFAM" id="SSF46785">
    <property type="entry name" value="Winged helix' DNA-binding domain"/>
    <property type="match status" value="1"/>
</dbReference>
<evidence type="ECO:0000259" key="6">
    <source>
        <dbReference type="PROSITE" id="PS50949"/>
    </source>
</evidence>
<keyword evidence="3" id="KW-0805">Transcription regulation</keyword>
<dbReference type="InterPro" id="IPR036390">
    <property type="entry name" value="WH_DNA-bd_sf"/>
</dbReference>
<dbReference type="PANTHER" id="PTHR46577">
    <property type="entry name" value="HTH-TYPE TRANSCRIPTIONAL REGULATORY PROTEIN GABR"/>
    <property type="match status" value="1"/>
</dbReference>
<dbReference type="EMBL" id="JALQCW010000051">
    <property type="protein sequence ID" value="MCK9799791.1"/>
    <property type="molecule type" value="Genomic_DNA"/>
</dbReference>
<evidence type="ECO:0000256" key="5">
    <source>
        <dbReference type="ARBA" id="ARBA00023163"/>
    </source>
</evidence>
<keyword evidence="7" id="KW-0032">Aminotransferase</keyword>
<evidence type="ECO:0000256" key="2">
    <source>
        <dbReference type="ARBA" id="ARBA00022898"/>
    </source>
</evidence>
<dbReference type="InterPro" id="IPR004839">
    <property type="entry name" value="Aminotransferase_I/II_large"/>
</dbReference>
<evidence type="ECO:0000256" key="1">
    <source>
        <dbReference type="ARBA" id="ARBA00005384"/>
    </source>
</evidence>
<dbReference type="GO" id="GO:0003677">
    <property type="term" value="F:DNA binding"/>
    <property type="evidence" value="ECO:0007669"/>
    <property type="project" value="UniProtKB-KW"/>
</dbReference>
<name>A0A9X2C770_9PSED</name>
<dbReference type="AlphaFoldDB" id="A0A9X2C770"/>
<comment type="caution">
    <text evidence="7">The sequence shown here is derived from an EMBL/GenBank/DDBJ whole genome shotgun (WGS) entry which is preliminary data.</text>
</comment>
<keyword evidence="4" id="KW-0238">DNA-binding</keyword>
<keyword evidence="2" id="KW-0663">Pyridoxal phosphate</keyword>
<protein>
    <submittedName>
        <fullName evidence="7">PLP-dependent aminotransferase family protein</fullName>
    </submittedName>
</protein>
<dbReference type="InterPro" id="IPR015424">
    <property type="entry name" value="PyrdxlP-dep_Trfase"/>
</dbReference>
<dbReference type="InterPro" id="IPR000524">
    <property type="entry name" value="Tscrpt_reg_HTH_GntR"/>
</dbReference>
<dbReference type="InterPro" id="IPR036388">
    <property type="entry name" value="WH-like_DNA-bd_sf"/>
</dbReference>
<accession>A0A9X2C770</accession>
<dbReference type="PANTHER" id="PTHR46577:SF1">
    <property type="entry name" value="HTH-TYPE TRANSCRIPTIONAL REGULATORY PROTEIN GABR"/>
    <property type="match status" value="1"/>
</dbReference>
<dbReference type="CDD" id="cd00609">
    <property type="entry name" value="AAT_like"/>
    <property type="match status" value="1"/>
</dbReference>
<dbReference type="InterPro" id="IPR015421">
    <property type="entry name" value="PyrdxlP-dep_Trfase_major"/>
</dbReference>
<dbReference type="Proteomes" id="UP001155059">
    <property type="component" value="Unassembled WGS sequence"/>
</dbReference>
<evidence type="ECO:0000313" key="8">
    <source>
        <dbReference type="Proteomes" id="UP001155059"/>
    </source>
</evidence>
<dbReference type="GO" id="GO:0008483">
    <property type="term" value="F:transaminase activity"/>
    <property type="evidence" value="ECO:0007669"/>
    <property type="project" value="UniProtKB-KW"/>
</dbReference>
<feature type="domain" description="HTH gntR-type" evidence="6">
    <location>
        <begin position="6"/>
        <end position="73"/>
    </location>
</feature>
<dbReference type="Gene3D" id="3.90.1150.10">
    <property type="entry name" value="Aspartate Aminotransferase, domain 1"/>
    <property type="match status" value="1"/>
</dbReference>
<sequence length="465" mass="52809">MSRETPFAYQAVYRYLMEWIDNASEAEQRLPSLRALALRLKVSISTIKHAYALLEDQGRIQSRPKQGYFRVPLAPSQLPVDGPSLIDSVYAQARQPGMLALCSDAPAMLLSLENPLLMTERELTRQYPRSQAPLYQPFGEPELRAVLAERYTRSTADYWQAEQVYLGPDLRSLLELALQALELTGSVALVESPCSWAVLRQLRAANIRVIELPLDSAGRFDQQQLQDLLLREPVRLAVLSSTFSVPHGSLMPAADKQQLCRWLDERGIWLFENDSYGEFCFSPAPVRFRDYANPERLLVFATCDKRIGAEAPFSYVLTRGHGQRLHRQFLERAFRLSPLRQQAVARLFSSGRVDQHLLKLRVLLRERMGQMQGLLQEHACQQLQAQPAAGGATLWVEAQRPVEMRQVYQRLLAQGLVIAPGAMFSQQGLWRHHLRLSYTLDWRQDIPGAIQALAQAIDQEPCPTP</sequence>
<comment type="similarity">
    <text evidence="1">In the C-terminal section; belongs to the class-I pyridoxal-phosphate-dependent aminotransferase family.</text>
</comment>
<evidence type="ECO:0000256" key="4">
    <source>
        <dbReference type="ARBA" id="ARBA00023125"/>
    </source>
</evidence>
<reference evidence="7 8" key="2">
    <citation type="journal article" date="2023" name="Plant Pathol.">
        <title>Dismantling and reorganizing Pseudomonas marginalis sensu#lato.</title>
        <authorList>
            <person name="Sawada H."/>
            <person name="Fujikawa T."/>
            <person name="Satou M."/>
        </authorList>
    </citation>
    <scope>NUCLEOTIDE SEQUENCE [LARGE SCALE GENOMIC DNA]</scope>
    <source>
        <strain evidence="7 8">MAFF 302030</strain>
    </source>
</reference>
<evidence type="ECO:0000256" key="3">
    <source>
        <dbReference type="ARBA" id="ARBA00023015"/>
    </source>
</evidence>
<dbReference type="SMART" id="SM00345">
    <property type="entry name" value="HTH_GNTR"/>
    <property type="match status" value="1"/>
</dbReference>
<keyword evidence="5" id="KW-0804">Transcription</keyword>
<dbReference type="InterPro" id="IPR015422">
    <property type="entry name" value="PyrdxlP-dep_Trfase_small"/>
</dbReference>
<proteinExistence type="inferred from homology"/>